<evidence type="ECO:0000256" key="6">
    <source>
        <dbReference type="ARBA" id="ARBA00023277"/>
    </source>
</evidence>
<evidence type="ECO:0000256" key="8">
    <source>
        <dbReference type="ARBA" id="ARBA00023316"/>
    </source>
</evidence>
<keyword evidence="4" id="KW-0732">Signal</keyword>
<evidence type="ECO:0000256" key="1">
    <source>
        <dbReference type="ARBA" id="ARBA00000382"/>
    </source>
</evidence>
<dbReference type="InterPro" id="IPR005084">
    <property type="entry name" value="CBM6"/>
</dbReference>
<dbReference type="InterPro" id="IPR026444">
    <property type="entry name" value="Secre_tail"/>
</dbReference>
<dbReference type="InterPro" id="IPR006584">
    <property type="entry name" value="Cellulose-bd_IV"/>
</dbReference>
<evidence type="ECO:0000313" key="11">
    <source>
        <dbReference type="EMBL" id="MFD2561046.1"/>
    </source>
</evidence>
<dbReference type="EC" id="3.2.1.39" evidence="3"/>
<keyword evidence="6" id="KW-0119">Carbohydrate metabolism</keyword>
<dbReference type="EMBL" id="JBHULE010000001">
    <property type="protein sequence ID" value="MFD2561046.1"/>
    <property type="molecule type" value="Genomic_DNA"/>
</dbReference>
<dbReference type="GO" id="GO:0016787">
    <property type="term" value="F:hydrolase activity"/>
    <property type="evidence" value="ECO:0007669"/>
    <property type="project" value="UniProtKB-KW"/>
</dbReference>
<keyword evidence="9" id="KW-0624">Polysaccharide degradation</keyword>
<comment type="catalytic activity">
    <reaction evidence="1">
        <text>Hydrolysis of (1-&gt;3)-beta-D-glucosidic linkages in (1-&gt;3)-beta-D-glucans.</text>
        <dbReference type="EC" id="3.2.1.39"/>
    </reaction>
</comment>
<evidence type="ECO:0000313" key="12">
    <source>
        <dbReference type="Proteomes" id="UP001597319"/>
    </source>
</evidence>
<evidence type="ECO:0000256" key="4">
    <source>
        <dbReference type="ARBA" id="ARBA00022729"/>
    </source>
</evidence>
<comment type="similarity">
    <text evidence="2">Belongs to the glycosyl hydrolase 81 family.</text>
</comment>
<dbReference type="CDD" id="cd04080">
    <property type="entry name" value="CBM6_cellulase-like"/>
    <property type="match status" value="1"/>
</dbReference>
<comment type="caution">
    <text evidence="11">The sequence shown here is derived from an EMBL/GenBank/DDBJ whole genome shotgun (WGS) entry which is preliminary data.</text>
</comment>
<accession>A0ABW5L9Q9</accession>
<protein>
    <recommendedName>
        <fullName evidence="3">glucan endo-1,3-beta-D-glucosidase</fullName>
        <ecNumber evidence="3">3.2.1.39</ecNumber>
    </recommendedName>
</protein>
<evidence type="ECO:0000256" key="3">
    <source>
        <dbReference type="ARBA" id="ARBA00012780"/>
    </source>
</evidence>
<evidence type="ECO:0000256" key="2">
    <source>
        <dbReference type="ARBA" id="ARBA00010730"/>
    </source>
</evidence>
<dbReference type="PROSITE" id="PS51175">
    <property type="entry name" value="CBM6"/>
    <property type="match status" value="1"/>
</dbReference>
<dbReference type="PROSITE" id="PS52008">
    <property type="entry name" value="GH81"/>
    <property type="match status" value="1"/>
</dbReference>
<name>A0ABW5L9Q9_9FLAO</name>
<dbReference type="Pfam" id="PF03422">
    <property type="entry name" value="CBM_6"/>
    <property type="match status" value="1"/>
</dbReference>
<dbReference type="SUPFAM" id="SSF49785">
    <property type="entry name" value="Galactose-binding domain-like"/>
    <property type="match status" value="1"/>
</dbReference>
<keyword evidence="8" id="KW-0961">Cell wall biogenesis/degradation</keyword>
<dbReference type="InterPro" id="IPR005200">
    <property type="entry name" value="Endo-beta-glucanase"/>
</dbReference>
<evidence type="ECO:0000256" key="5">
    <source>
        <dbReference type="ARBA" id="ARBA00022801"/>
    </source>
</evidence>
<sequence>MKKPKRFRKIIVVALLFLIPGIHTWSQNVIPVGSGSYAEYPPAHEFINNDPTQPMFQTIALNPTLDIGPNMIGKPVPTNDWWTSVLYNENADGSRNGGNLWTYPLLSRANSEGYQIGHRTAKDWGGDESVGISVDYLVTLTGDNFTANKTIATNWSDWHVNLEVQSSNNSNQTIDVTLAQGMPFVWTKPNGFDAIIQSIHTGVRTYYDANGNELSFPATVDRFIIEYDGNLYGVHLTENTNITPKNGIDGDLELANSNGKYVVFSALTEISDLNFLHDYAFARPTDTKALYDYQPENGLVNVTYQVEKTNIIGNQANVLQGFIPHHYRGNANTFSFLNGREYRATPRGTVKLASGTSFSFNYEFNADLLPHFNEPITVSADANPYEKAKLVEMVDNYSAGLNRDNFANGTYWGGKALVQLIKYTLIAKEINHPDFADLLSFAKEKTYDWLTYTPGETSFYYAYYPAWKALVGFNEEYYSGFFTDHHFHYGYLAHAGALLEMAEPGSMDDYWPMLTKVIKTYANWDRNDTEFPYMRTFSPWMGHSFANGLGNAIGNNQESTSEAMQSWAGMYMTGEITENTAMRDAAAYGYVMEGRAIADYWYNESGVFEEIGYDQPIVGILEMNRYVYGTFFGAQDTYIHGIQWLPISPAYGFWNDFLTPNEANAIVDPIINNMTADLGNLSGDWMNVSWGFKLFFDPEGVTSNFDQFWNSPGGSQEYNVAHNSNESALTYYYAHNSQNLGLRQSNYRLSLPMSSAFLKNGKVMYVVYNPKDTEQICRVYRDGDEIDSFTVPANTLITTDGNGIIINPPTNSSNIPGLIEAEDYNEGGEGVGYHDTSIGNIGGAYREDNVDIQNTGDTAGENYNIGWISSGEWLAYDINATASSNTYDIDFRVASPNGNGKFHLEVDGISVTDIISVPNTNGWQNYETITISNITISEGSHEVRVVFDANGLNLNFVEFKAAEDTTGGGTTCSGTATNGQYMYQVSTDTNNPTITFIPEINGMGDNVCILYYSTSPTGTYPGYGVTPNIPFQINAIQGEQVYFYYTYSLPTGGENNTANAKHDFAVGSCNGNRVSNPDKDKSEILIYPNPLTDQTKIVLSSAHKYYGYRVLDISGKIIEDAPIGKEIESIELNLMQKEAGIYFLILSGDSFKQSFKLVKE</sequence>
<evidence type="ECO:0000256" key="9">
    <source>
        <dbReference type="ARBA" id="ARBA00023326"/>
    </source>
</evidence>
<dbReference type="Proteomes" id="UP001597319">
    <property type="component" value="Unassembled WGS sequence"/>
</dbReference>
<proteinExistence type="inferred from homology"/>
<dbReference type="SMART" id="SM00606">
    <property type="entry name" value="CBD_IV"/>
    <property type="match status" value="1"/>
</dbReference>
<keyword evidence="7" id="KW-0326">Glycosidase</keyword>
<feature type="domain" description="CBM6" evidence="10">
    <location>
        <begin position="817"/>
        <end position="960"/>
    </location>
</feature>
<keyword evidence="12" id="KW-1185">Reference proteome</keyword>
<dbReference type="InterPro" id="IPR040720">
    <property type="entry name" value="GH81_C"/>
</dbReference>
<dbReference type="Gene3D" id="2.60.120.260">
    <property type="entry name" value="Galactose-binding domain-like"/>
    <property type="match status" value="1"/>
</dbReference>
<dbReference type="NCBIfam" id="TIGR04183">
    <property type="entry name" value="Por_Secre_tail"/>
    <property type="match status" value="1"/>
</dbReference>
<evidence type="ECO:0000259" key="10">
    <source>
        <dbReference type="PROSITE" id="PS51175"/>
    </source>
</evidence>
<dbReference type="InterPro" id="IPR008979">
    <property type="entry name" value="Galactose-bd-like_sf"/>
</dbReference>
<dbReference type="RefSeq" id="WP_378288407.1">
    <property type="nucleotide sequence ID" value="NZ_JBHULE010000001.1"/>
</dbReference>
<evidence type="ECO:0000256" key="7">
    <source>
        <dbReference type="ARBA" id="ARBA00023295"/>
    </source>
</evidence>
<dbReference type="Pfam" id="PF17652">
    <property type="entry name" value="Glyco_hydro81C"/>
    <property type="match status" value="1"/>
</dbReference>
<gene>
    <name evidence="11" type="ORF">ACFSR1_00090</name>
</gene>
<organism evidence="11 12">
    <name type="scientific">Aquimarina rubra</name>
    <dbReference type="NCBI Taxonomy" id="1920033"/>
    <lineage>
        <taxon>Bacteria</taxon>
        <taxon>Pseudomonadati</taxon>
        <taxon>Bacteroidota</taxon>
        <taxon>Flavobacteriia</taxon>
        <taxon>Flavobacteriales</taxon>
        <taxon>Flavobacteriaceae</taxon>
        <taxon>Aquimarina</taxon>
    </lineage>
</organism>
<keyword evidence="5 11" id="KW-0378">Hydrolase</keyword>
<dbReference type="PANTHER" id="PTHR31983">
    <property type="entry name" value="ENDO-1,3(4)-BETA-GLUCANASE 1"/>
    <property type="match status" value="1"/>
</dbReference>
<dbReference type="PANTHER" id="PTHR31983:SF0">
    <property type="entry name" value="GLUCAN ENDO-1,3-BETA-D-GLUCOSIDASE 2"/>
    <property type="match status" value="1"/>
</dbReference>
<dbReference type="Pfam" id="PF18962">
    <property type="entry name" value="Por_Secre_tail"/>
    <property type="match status" value="1"/>
</dbReference>
<dbReference type="Gene3D" id="2.70.98.30">
    <property type="entry name" value="Golgi alpha-mannosidase II, domain 4"/>
    <property type="match status" value="1"/>
</dbReference>
<reference evidence="12" key="1">
    <citation type="journal article" date="2019" name="Int. J. Syst. Evol. Microbiol.">
        <title>The Global Catalogue of Microorganisms (GCM) 10K type strain sequencing project: providing services to taxonomists for standard genome sequencing and annotation.</title>
        <authorList>
            <consortium name="The Broad Institute Genomics Platform"/>
            <consortium name="The Broad Institute Genome Sequencing Center for Infectious Disease"/>
            <person name="Wu L."/>
            <person name="Ma J."/>
        </authorList>
    </citation>
    <scope>NUCLEOTIDE SEQUENCE [LARGE SCALE GENOMIC DNA]</scope>
    <source>
        <strain evidence="12">KCTC 52274</strain>
    </source>
</reference>